<protein>
    <recommendedName>
        <fullName evidence="4">Nickel uptake substrate-specific transmembrane region</fullName>
    </recommendedName>
</protein>
<sequence precursor="true">MSAIAKRIVATLLVFPLAAVSPIAAGAEAHSTTPAAQAPVCHDVALAKGGVLSGRVVDPNGQPVANGPVWLAATNQKPIAARTDAAGRFAFQNLPRGVFCLQAGDDLRVCRVWDEKAAPPKSLSGVLMVADGAAVRGQSSPPPMLNQFVQGAKRFFTRPIGVITLGAAIATPIVLSADNDDPPASP</sequence>
<keyword evidence="1" id="KW-0732">Signal</keyword>
<dbReference type="Pfam" id="PF13620">
    <property type="entry name" value="CarboxypepD_reg"/>
    <property type="match status" value="1"/>
</dbReference>
<dbReference type="AlphaFoldDB" id="A0A5C5XWP9"/>
<dbReference type="RefSeq" id="WP_146591395.1">
    <property type="nucleotide sequence ID" value="NZ_SJPO01000015.1"/>
</dbReference>
<evidence type="ECO:0008006" key="4">
    <source>
        <dbReference type="Google" id="ProtNLM"/>
    </source>
</evidence>
<dbReference type="SUPFAM" id="SSF49464">
    <property type="entry name" value="Carboxypeptidase regulatory domain-like"/>
    <property type="match status" value="1"/>
</dbReference>
<gene>
    <name evidence="2" type="ORF">Pla123a_46310</name>
</gene>
<organism evidence="2 3">
    <name type="scientific">Posidoniimonas polymericola</name>
    <dbReference type="NCBI Taxonomy" id="2528002"/>
    <lineage>
        <taxon>Bacteria</taxon>
        <taxon>Pseudomonadati</taxon>
        <taxon>Planctomycetota</taxon>
        <taxon>Planctomycetia</taxon>
        <taxon>Pirellulales</taxon>
        <taxon>Lacipirellulaceae</taxon>
        <taxon>Posidoniimonas</taxon>
    </lineage>
</organism>
<feature type="chain" id="PRO_5022810151" description="Nickel uptake substrate-specific transmembrane region" evidence="1">
    <location>
        <begin position="27"/>
        <end position="186"/>
    </location>
</feature>
<evidence type="ECO:0000256" key="1">
    <source>
        <dbReference type="SAM" id="SignalP"/>
    </source>
</evidence>
<name>A0A5C5XWP9_9BACT</name>
<accession>A0A5C5XWP9</accession>
<keyword evidence="3" id="KW-1185">Reference proteome</keyword>
<dbReference type="EMBL" id="SJPO01000015">
    <property type="protein sequence ID" value="TWT66743.1"/>
    <property type="molecule type" value="Genomic_DNA"/>
</dbReference>
<proteinExistence type="predicted"/>
<evidence type="ECO:0000313" key="3">
    <source>
        <dbReference type="Proteomes" id="UP000318478"/>
    </source>
</evidence>
<feature type="signal peptide" evidence="1">
    <location>
        <begin position="1"/>
        <end position="26"/>
    </location>
</feature>
<evidence type="ECO:0000313" key="2">
    <source>
        <dbReference type="EMBL" id="TWT66743.1"/>
    </source>
</evidence>
<comment type="caution">
    <text evidence="2">The sequence shown here is derived from an EMBL/GenBank/DDBJ whole genome shotgun (WGS) entry which is preliminary data.</text>
</comment>
<dbReference type="InterPro" id="IPR008969">
    <property type="entry name" value="CarboxyPept-like_regulatory"/>
</dbReference>
<dbReference type="Proteomes" id="UP000318478">
    <property type="component" value="Unassembled WGS sequence"/>
</dbReference>
<reference evidence="2 3" key="1">
    <citation type="submission" date="2019-02" db="EMBL/GenBank/DDBJ databases">
        <title>Deep-cultivation of Planctomycetes and their phenomic and genomic characterization uncovers novel biology.</title>
        <authorList>
            <person name="Wiegand S."/>
            <person name="Jogler M."/>
            <person name="Boedeker C."/>
            <person name="Pinto D."/>
            <person name="Vollmers J."/>
            <person name="Rivas-Marin E."/>
            <person name="Kohn T."/>
            <person name="Peeters S.H."/>
            <person name="Heuer A."/>
            <person name="Rast P."/>
            <person name="Oberbeckmann S."/>
            <person name="Bunk B."/>
            <person name="Jeske O."/>
            <person name="Meyerdierks A."/>
            <person name="Storesund J.E."/>
            <person name="Kallscheuer N."/>
            <person name="Luecker S."/>
            <person name="Lage O.M."/>
            <person name="Pohl T."/>
            <person name="Merkel B.J."/>
            <person name="Hornburger P."/>
            <person name="Mueller R.-W."/>
            <person name="Bruemmer F."/>
            <person name="Labrenz M."/>
            <person name="Spormann A.M."/>
            <person name="Op Den Camp H."/>
            <person name="Overmann J."/>
            <person name="Amann R."/>
            <person name="Jetten M.S.M."/>
            <person name="Mascher T."/>
            <person name="Medema M.H."/>
            <person name="Devos D.P."/>
            <person name="Kaster A.-K."/>
            <person name="Ovreas L."/>
            <person name="Rohde M."/>
            <person name="Galperin M.Y."/>
            <person name="Jogler C."/>
        </authorList>
    </citation>
    <scope>NUCLEOTIDE SEQUENCE [LARGE SCALE GENOMIC DNA]</scope>
    <source>
        <strain evidence="2 3">Pla123a</strain>
    </source>
</reference>
<dbReference type="OrthoDB" id="284841at2"/>